<evidence type="ECO:0000313" key="6">
    <source>
        <dbReference type="EMBL" id="OMJ22124.1"/>
    </source>
</evidence>
<evidence type="ECO:0000256" key="3">
    <source>
        <dbReference type="ARBA" id="ARBA00023274"/>
    </source>
</evidence>
<dbReference type="GO" id="GO:0006412">
    <property type="term" value="P:translation"/>
    <property type="evidence" value="ECO:0007669"/>
    <property type="project" value="InterPro"/>
</dbReference>
<dbReference type="FunFam" id="2.30.170.40:FF:000003">
    <property type="entry name" value="54S ribosomal protein L24"/>
    <property type="match status" value="1"/>
</dbReference>
<dbReference type="HAMAP" id="MF_00373">
    <property type="entry name" value="Ribosomal_bL28"/>
    <property type="match status" value="1"/>
</dbReference>
<dbReference type="EMBL" id="LSSM01002327">
    <property type="protein sequence ID" value="OMJ22124.1"/>
    <property type="molecule type" value="Genomic_DNA"/>
</dbReference>
<dbReference type="InterPro" id="IPR034704">
    <property type="entry name" value="Ribosomal_bL28/bL31-like_sf"/>
</dbReference>
<evidence type="ECO:0000256" key="4">
    <source>
        <dbReference type="ARBA" id="ARBA00035265"/>
    </source>
</evidence>
<evidence type="ECO:0000256" key="5">
    <source>
        <dbReference type="ARBA" id="ARBA00035269"/>
    </source>
</evidence>
<dbReference type="NCBIfam" id="TIGR00009">
    <property type="entry name" value="L28"/>
    <property type="match status" value="1"/>
</dbReference>
<accession>A0A1R1Y5R5</accession>
<dbReference type="InterPro" id="IPR037147">
    <property type="entry name" value="Ribosomal_bL28_sf"/>
</dbReference>
<organism evidence="6 7">
    <name type="scientific">Smittium culicis</name>
    <dbReference type="NCBI Taxonomy" id="133412"/>
    <lineage>
        <taxon>Eukaryota</taxon>
        <taxon>Fungi</taxon>
        <taxon>Fungi incertae sedis</taxon>
        <taxon>Zoopagomycota</taxon>
        <taxon>Kickxellomycotina</taxon>
        <taxon>Harpellomycetes</taxon>
        <taxon>Harpellales</taxon>
        <taxon>Legeriomycetaceae</taxon>
        <taxon>Smittium</taxon>
    </lineage>
</organism>
<dbReference type="GO" id="GO:0005762">
    <property type="term" value="C:mitochondrial large ribosomal subunit"/>
    <property type="evidence" value="ECO:0007669"/>
    <property type="project" value="TreeGrafter"/>
</dbReference>
<name>A0A1R1Y5R5_9FUNG</name>
<evidence type="ECO:0000313" key="7">
    <source>
        <dbReference type="Proteomes" id="UP000187429"/>
    </source>
</evidence>
<dbReference type="Gene3D" id="2.30.170.40">
    <property type="entry name" value="Ribosomal protein L28/L24"/>
    <property type="match status" value="1"/>
</dbReference>
<reference evidence="7" key="1">
    <citation type="submission" date="2017-01" db="EMBL/GenBank/DDBJ databases">
        <authorList>
            <person name="Wang Y."/>
            <person name="White M."/>
            <person name="Kvist S."/>
            <person name="Moncalvo J.-M."/>
        </authorList>
    </citation>
    <scope>NUCLEOTIDE SEQUENCE [LARGE SCALE GENOMIC DNA]</scope>
    <source>
        <strain evidence="7">ID-206-W2</strain>
    </source>
</reference>
<dbReference type="GO" id="GO:0003735">
    <property type="term" value="F:structural constituent of ribosome"/>
    <property type="evidence" value="ECO:0007669"/>
    <property type="project" value="InterPro"/>
</dbReference>
<keyword evidence="3" id="KW-0687">Ribonucleoprotein</keyword>
<dbReference type="InterPro" id="IPR001383">
    <property type="entry name" value="Ribosomal_bL28_bact-type"/>
</dbReference>
<dbReference type="PANTHER" id="PTHR13528">
    <property type="entry name" value="39S RIBOSOMAL PROTEIN L28, MITOCHONDRIAL"/>
    <property type="match status" value="1"/>
</dbReference>
<proteinExistence type="inferred from homology"/>
<gene>
    <name evidence="6" type="ORF">AYI69_g5520</name>
</gene>
<dbReference type="InterPro" id="IPR026569">
    <property type="entry name" value="Ribosomal_bL28"/>
</dbReference>
<evidence type="ECO:0000256" key="1">
    <source>
        <dbReference type="ARBA" id="ARBA00008760"/>
    </source>
</evidence>
<dbReference type="PANTHER" id="PTHR13528:SF2">
    <property type="entry name" value="LARGE RIBOSOMAL SUBUNIT PROTEIN BL28M"/>
    <property type="match status" value="1"/>
</dbReference>
<comment type="similarity">
    <text evidence="1">Belongs to the bacterial ribosomal protein bL28 family.</text>
</comment>
<protein>
    <recommendedName>
        <fullName evidence="4">Large ribosomal subunit protein bL28c</fullName>
    </recommendedName>
    <alternativeName>
        <fullName evidence="5">Large ribosomal subunit protein bL28m</fullName>
    </alternativeName>
</protein>
<evidence type="ECO:0000256" key="2">
    <source>
        <dbReference type="ARBA" id="ARBA00022980"/>
    </source>
</evidence>
<sequence>MSLAERVLKVRPVRKWQLSLDGMFGGKTIKFGYNKPKSNHKTHRLWLPNIQFVKLYSETLGKSTKLKVTTSCLRTIDKKGGLDNYLIKTKDEEIGGKTALALKAQILAAKNINPRPSPLTKTKTKAKAIKN</sequence>
<dbReference type="AlphaFoldDB" id="A0A1R1Y5R5"/>
<dbReference type="Pfam" id="PF00830">
    <property type="entry name" value="Ribosomal_L28"/>
    <property type="match status" value="1"/>
</dbReference>
<dbReference type="SUPFAM" id="SSF143800">
    <property type="entry name" value="L28p-like"/>
    <property type="match status" value="1"/>
</dbReference>
<comment type="caution">
    <text evidence="6">The sequence shown here is derived from an EMBL/GenBank/DDBJ whole genome shotgun (WGS) entry which is preliminary data.</text>
</comment>
<keyword evidence="2 6" id="KW-0689">Ribosomal protein</keyword>
<dbReference type="OrthoDB" id="361870at2759"/>
<keyword evidence="7" id="KW-1185">Reference proteome</keyword>
<dbReference type="Proteomes" id="UP000187429">
    <property type="component" value="Unassembled WGS sequence"/>
</dbReference>